<feature type="domain" description="YozE SAM-like" evidence="2">
    <location>
        <begin position="4"/>
        <end position="69"/>
    </location>
</feature>
<name>A0A0A1MVU9_9BACI</name>
<dbReference type="InterPro" id="IPR036806">
    <property type="entry name" value="YozE_SAM-like_sf"/>
</dbReference>
<dbReference type="Gene3D" id="1.10.150.260">
    <property type="entry name" value="YozE SAM-like"/>
    <property type="match status" value="1"/>
</dbReference>
<organism evidence="3 4">
    <name type="scientific">Oceanobacillus oncorhynchi</name>
    <dbReference type="NCBI Taxonomy" id="545501"/>
    <lineage>
        <taxon>Bacteria</taxon>
        <taxon>Bacillati</taxon>
        <taxon>Bacillota</taxon>
        <taxon>Bacilli</taxon>
        <taxon>Bacillales</taxon>
        <taxon>Bacillaceae</taxon>
        <taxon>Oceanobacillus</taxon>
    </lineage>
</organism>
<proteinExistence type="inferred from homology"/>
<dbReference type="SUPFAM" id="SSF140652">
    <property type="entry name" value="YozE-like"/>
    <property type="match status" value="1"/>
</dbReference>
<dbReference type="NCBIfam" id="NF010193">
    <property type="entry name" value="PRK13672.1"/>
    <property type="match status" value="1"/>
</dbReference>
<protein>
    <recommendedName>
        <fullName evidence="1">UPF0346 protein BN997_03622</fullName>
    </recommendedName>
</protein>
<dbReference type="Proteomes" id="UP000040453">
    <property type="component" value="Unassembled WGS sequence"/>
</dbReference>
<dbReference type="Pfam" id="PF06855">
    <property type="entry name" value="YozE_SAM_like"/>
    <property type="match status" value="1"/>
</dbReference>
<dbReference type="EMBL" id="CDGG01000001">
    <property type="protein sequence ID" value="CEI83704.1"/>
    <property type="molecule type" value="Genomic_DNA"/>
</dbReference>
<evidence type="ECO:0000313" key="4">
    <source>
        <dbReference type="Proteomes" id="UP000040453"/>
    </source>
</evidence>
<dbReference type="RefSeq" id="WP_042534069.1">
    <property type="nucleotide sequence ID" value="NZ_CDGG01000001.1"/>
</dbReference>
<dbReference type="HAMAP" id="MF_01538">
    <property type="entry name" value="UPF0346"/>
    <property type="match status" value="1"/>
</dbReference>
<dbReference type="AlphaFoldDB" id="A0A0A1MVU9"/>
<comment type="similarity">
    <text evidence="1">Belongs to the UPF0346 family.</text>
</comment>
<evidence type="ECO:0000259" key="2">
    <source>
        <dbReference type="Pfam" id="PF06855"/>
    </source>
</evidence>
<gene>
    <name evidence="3" type="ORF">BN997_03622</name>
</gene>
<evidence type="ECO:0000313" key="3">
    <source>
        <dbReference type="EMBL" id="CEI83704.1"/>
    </source>
</evidence>
<dbReference type="STRING" id="545501.BN997_03622"/>
<keyword evidence="4" id="KW-1185">Reference proteome</keyword>
<dbReference type="InterPro" id="IPR023089">
    <property type="entry name" value="YozE_SAM-like"/>
</dbReference>
<evidence type="ECO:0000256" key="1">
    <source>
        <dbReference type="HAMAP-Rule" id="MF_01538"/>
    </source>
</evidence>
<sequence>MRQSFYQFLLTHRGKLEQDDYSQLADWAFYDHHFPKYAETYDEISEYLEWNSPFPAALAAFDALWSEYEWKHSS</sequence>
<reference evidence="3 4" key="1">
    <citation type="submission" date="2014-11" db="EMBL/GenBank/DDBJ databases">
        <authorList>
            <person name="Urmite Genomes Urmite Genomes"/>
        </authorList>
    </citation>
    <scope>NUCLEOTIDE SEQUENCE [LARGE SCALE GENOMIC DNA]</scope>
    <source>
        <strain evidence="3 4">Oc5</strain>
    </source>
</reference>
<accession>A0A0A1MVU9</accession>
<dbReference type="InterPro" id="IPR010673">
    <property type="entry name" value="UPF0346"/>
</dbReference>
<dbReference type="PIRSF" id="PIRSF037262">
    <property type="entry name" value="UCP037262"/>
    <property type="match status" value="1"/>
</dbReference>
<dbReference type="OrthoDB" id="2242851at2"/>